<protein>
    <submittedName>
        <fullName evidence="1">Uncharacterized protein</fullName>
    </submittedName>
</protein>
<comment type="caution">
    <text evidence="1">The sequence shown here is derived from an EMBL/GenBank/DDBJ whole genome shotgun (WGS) entry which is preliminary data.</text>
</comment>
<accession>A0ACB9YPX5</accession>
<evidence type="ECO:0000313" key="2">
    <source>
        <dbReference type="Proteomes" id="UP001497700"/>
    </source>
</evidence>
<dbReference type="EMBL" id="MU393560">
    <property type="protein sequence ID" value="KAI4861176.1"/>
    <property type="molecule type" value="Genomic_DNA"/>
</dbReference>
<gene>
    <name evidence="1" type="ORF">F4820DRAFT_452192</name>
</gene>
<organism evidence="1 2">
    <name type="scientific">Hypoxylon rubiginosum</name>
    <dbReference type="NCBI Taxonomy" id="110542"/>
    <lineage>
        <taxon>Eukaryota</taxon>
        <taxon>Fungi</taxon>
        <taxon>Dikarya</taxon>
        <taxon>Ascomycota</taxon>
        <taxon>Pezizomycotina</taxon>
        <taxon>Sordariomycetes</taxon>
        <taxon>Xylariomycetidae</taxon>
        <taxon>Xylariales</taxon>
        <taxon>Hypoxylaceae</taxon>
        <taxon>Hypoxylon</taxon>
    </lineage>
</organism>
<proteinExistence type="predicted"/>
<sequence length="302" mass="34137">MIELRPAPGKGMGMFATQDIPRGQILIHEAALLRLTSQQECPPNWWVFLYGAFESLSPEDQTRYLELFYLPGEFSNYAARISVYLSNFRGVKEEDLDAKVALVIKIMSIYDVNNAQLGDGTDGAGIFATYTRINHSCAPNTDWDWQPDSQALEVCANQDIAAGEEITITYIDTLQPYETRARELAVYGFECRCKACYDPVKAISDLGRQALEDLTRAREHLERLSSGEEPIENVDPFMLDNCGMIISELATKHVEFLTAEGLTGSELDRASKFPAHFHDLFGRYRRFCEAAHFASKNRLFHQ</sequence>
<dbReference type="Proteomes" id="UP001497700">
    <property type="component" value="Unassembled WGS sequence"/>
</dbReference>
<name>A0ACB9YPX5_9PEZI</name>
<keyword evidence="2" id="KW-1185">Reference proteome</keyword>
<evidence type="ECO:0000313" key="1">
    <source>
        <dbReference type="EMBL" id="KAI4861176.1"/>
    </source>
</evidence>
<reference evidence="1 2" key="1">
    <citation type="journal article" date="2022" name="New Phytol.">
        <title>Ecological generalism drives hyperdiversity of secondary metabolite gene clusters in xylarialean endophytes.</title>
        <authorList>
            <person name="Franco M.E.E."/>
            <person name="Wisecaver J.H."/>
            <person name="Arnold A.E."/>
            <person name="Ju Y.M."/>
            <person name="Slot J.C."/>
            <person name="Ahrendt S."/>
            <person name="Moore L.P."/>
            <person name="Eastman K.E."/>
            <person name="Scott K."/>
            <person name="Konkel Z."/>
            <person name="Mondo S.J."/>
            <person name="Kuo A."/>
            <person name="Hayes R.D."/>
            <person name="Haridas S."/>
            <person name="Andreopoulos B."/>
            <person name="Riley R."/>
            <person name="LaButti K."/>
            <person name="Pangilinan J."/>
            <person name="Lipzen A."/>
            <person name="Amirebrahimi M."/>
            <person name="Yan J."/>
            <person name="Adam C."/>
            <person name="Keymanesh K."/>
            <person name="Ng V."/>
            <person name="Louie K."/>
            <person name="Northen T."/>
            <person name="Drula E."/>
            <person name="Henrissat B."/>
            <person name="Hsieh H.M."/>
            <person name="Youens-Clark K."/>
            <person name="Lutzoni F."/>
            <person name="Miadlikowska J."/>
            <person name="Eastwood D.C."/>
            <person name="Hamelin R.C."/>
            <person name="Grigoriev I.V."/>
            <person name="U'Ren J.M."/>
        </authorList>
    </citation>
    <scope>NUCLEOTIDE SEQUENCE [LARGE SCALE GENOMIC DNA]</scope>
    <source>
        <strain evidence="1 2">CBS 119005</strain>
    </source>
</reference>